<feature type="region of interest" description="Disordered" evidence="1">
    <location>
        <begin position="1"/>
        <end position="56"/>
    </location>
</feature>
<feature type="compositionally biased region" description="Low complexity" evidence="1">
    <location>
        <begin position="202"/>
        <end position="216"/>
    </location>
</feature>
<organism evidence="2 3">
    <name type="scientific">Stutzerimonas nitrititolerans</name>
    <dbReference type="NCBI Taxonomy" id="2482751"/>
    <lineage>
        <taxon>Bacteria</taxon>
        <taxon>Pseudomonadati</taxon>
        <taxon>Pseudomonadota</taxon>
        <taxon>Gammaproteobacteria</taxon>
        <taxon>Pseudomonadales</taxon>
        <taxon>Pseudomonadaceae</taxon>
        <taxon>Stutzerimonas</taxon>
    </lineage>
</organism>
<feature type="compositionally biased region" description="Basic and acidic residues" evidence="1">
    <location>
        <begin position="153"/>
        <end position="191"/>
    </location>
</feature>
<name>A0AA42BEC6_9GAMM</name>
<dbReference type="Proteomes" id="UP001165292">
    <property type="component" value="Unassembled WGS sequence"/>
</dbReference>
<evidence type="ECO:0008006" key="4">
    <source>
        <dbReference type="Google" id="ProtNLM"/>
    </source>
</evidence>
<evidence type="ECO:0000313" key="3">
    <source>
        <dbReference type="Proteomes" id="UP001165292"/>
    </source>
</evidence>
<evidence type="ECO:0000256" key="1">
    <source>
        <dbReference type="SAM" id="MobiDB-lite"/>
    </source>
</evidence>
<evidence type="ECO:0000313" key="2">
    <source>
        <dbReference type="EMBL" id="MCO7545560.1"/>
    </source>
</evidence>
<comment type="caution">
    <text evidence="2">The sequence shown here is derived from an EMBL/GenBank/DDBJ whole genome shotgun (WGS) entry which is preliminary data.</text>
</comment>
<accession>A0AA42BEC6</accession>
<feature type="compositionally biased region" description="Basic and acidic residues" evidence="1">
    <location>
        <begin position="32"/>
        <end position="49"/>
    </location>
</feature>
<gene>
    <name evidence="2" type="ORF">NJF43_12425</name>
</gene>
<dbReference type="EMBL" id="JAMYBS010000013">
    <property type="protein sequence ID" value="MCO7545560.1"/>
    <property type="molecule type" value="Genomic_DNA"/>
</dbReference>
<dbReference type="RefSeq" id="WP_253163249.1">
    <property type="nucleotide sequence ID" value="NZ_JAMYBS010000013.1"/>
</dbReference>
<protein>
    <recommendedName>
        <fullName evidence="4">Nutrient deprivation-induced protein</fullName>
    </recommendedName>
</protein>
<reference evidence="2" key="1">
    <citation type="submission" date="2022-06" db="EMBL/GenBank/DDBJ databases">
        <title>Detection of beta-lactamases in bacteria of animal origin.</title>
        <authorList>
            <person name="Mlynarcik P."/>
            <person name="Zdarska V."/>
            <person name="Chudobova H."/>
            <person name="Prochazkova P."/>
            <person name="Hricova K."/>
            <person name="Mezerova K."/>
            <person name="Bardon J."/>
            <person name="Dolejska M."/>
            <person name="Sukkar I."/>
            <person name="Kolar M."/>
        </authorList>
    </citation>
    <scope>NUCLEOTIDE SEQUENCE</scope>
    <source>
        <strain evidence="2">S 300-3</strain>
    </source>
</reference>
<dbReference type="AlphaFoldDB" id="A0AA42BEC6"/>
<proteinExistence type="predicted"/>
<sequence>MTTPDEEITGYGGQPRSGPATPVSASNPASQDLEHVTQDAKHKAREAAEQVKAQGKAQLDSYRDTAAAEIEKVAQGAKAAAAELESQDQTGLSHYVADMAQSMVKLADDLRGKSVDQLFGEVNRLARDNPALFITGSIALGFGLTRFARASSRHTEDDYHHGNGSRRFADRSGRADDHLPSQHEINEHLDSGEPGGTVGSISNAGAASTATSHTTSRPSGTGMGQTDTAAGLGMHATPGSDTGAGSAGHYGKGKDGGLYP</sequence>
<feature type="region of interest" description="Disordered" evidence="1">
    <location>
        <begin position="153"/>
        <end position="260"/>
    </location>
</feature>